<feature type="region of interest" description="Disordered" evidence="1">
    <location>
        <begin position="1"/>
        <end position="44"/>
    </location>
</feature>
<evidence type="ECO:0000256" key="1">
    <source>
        <dbReference type="SAM" id="MobiDB-lite"/>
    </source>
</evidence>
<accession>A0A9P0A9K7</accession>
<reference evidence="2" key="1">
    <citation type="submission" date="2021-12" db="EMBL/GenBank/DDBJ databases">
        <authorList>
            <person name="King R."/>
        </authorList>
    </citation>
    <scope>NUCLEOTIDE SEQUENCE</scope>
</reference>
<gene>
    <name evidence="2" type="ORF">BEMITA_LOCUS6156</name>
</gene>
<keyword evidence="3" id="KW-1185">Reference proteome</keyword>
<proteinExistence type="predicted"/>
<organism evidence="2 3">
    <name type="scientific">Bemisia tabaci</name>
    <name type="common">Sweetpotato whitefly</name>
    <name type="synonym">Aleurodes tabaci</name>
    <dbReference type="NCBI Taxonomy" id="7038"/>
    <lineage>
        <taxon>Eukaryota</taxon>
        <taxon>Metazoa</taxon>
        <taxon>Ecdysozoa</taxon>
        <taxon>Arthropoda</taxon>
        <taxon>Hexapoda</taxon>
        <taxon>Insecta</taxon>
        <taxon>Pterygota</taxon>
        <taxon>Neoptera</taxon>
        <taxon>Paraneoptera</taxon>
        <taxon>Hemiptera</taxon>
        <taxon>Sternorrhyncha</taxon>
        <taxon>Aleyrodoidea</taxon>
        <taxon>Aleyrodidae</taxon>
        <taxon>Aleyrodinae</taxon>
        <taxon>Bemisia</taxon>
    </lineage>
</organism>
<evidence type="ECO:0000313" key="2">
    <source>
        <dbReference type="EMBL" id="CAH0387102.1"/>
    </source>
</evidence>
<evidence type="ECO:0000313" key="3">
    <source>
        <dbReference type="Proteomes" id="UP001152759"/>
    </source>
</evidence>
<dbReference type="Proteomes" id="UP001152759">
    <property type="component" value="Chromosome 3"/>
</dbReference>
<feature type="compositionally biased region" description="Basic and acidic residues" evidence="1">
    <location>
        <begin position="21"/>
        <end position="30"/>
    </location>
</feature>
<sequence length="224" mass="25352">MKMSKGSIETGAHLTADEDEQGKYRDRTRDSCGPSPFLPAELIPSGRRRSPVTQTLIEHDILEFGSISTARPVDSNLDKAIAHARRCFALPNKVKPYTFSEILDSDLDIWNKSPGLPWSTMRDADNKPVFKTKRSVVQNIPSLNYLRRQNSKVKYGEPNSPPDCQAFVWGHICDVNELFRKRAVEDGYDIDSSDYKTRANKVHSYIGKKISTLLRSSKKKMDCS</sequence>
<dbReference type="AlphaFoldDB" id="A0A9P0A9K7"/>
<dbReference type="EMBL" id="OU963864">
    <property type="protein sequence ID" value="CAH0387102.1"/>
    <property type="molecule type" value="Genomic_DNA"/>
</dbReference>
<name>A0A9P0A9K7_BEMTA</name>
<protein>
    <submittedName>
        <fullName evidence="2">Uncharacterized protein</fullName>
    </submittedName>
</protein>